<sequence>MQSSELKEQLAQPSYRLFVEEGAGVDLAREVGQSIGSHVFASEDPNQVITGIINMEAYFHHLRTTALQALKRQLAAGYSALAAIEHDAGADIVVLDDGTSLTVPGHTAPALNELLQKLGPAEGYDNPRLCLELIQQTSRLMLVMGLPRLLLRNNNA</sequence>
<evidence type="ECO:0000313" key="2">
    <source>
        <dbReference type="Proteomes" id="UP001204445"/>
    </source>
</evidence>
<dbReference type="AlphaFoldDB" id="A0AAE3L1F6"/>
<accession>A0AAE3L1F6</accession>
<comment type="caution">
    <text evidence="1">The sequence shown here is derived from an EMBL/GenBank/DDBJ whole genome shotgun (WGS) entry which is preliminary data.</text>
</comment>
<proteinExistence type="predicted"/>
<name>A0AAE3L1F6_9GAMM</name>
<evidence type="ECO:0000313" key="1">
    <source>
        <dbReference type="EMBL" id="MCS3903954.1"/>
    </source>
</evidence>
<keyword evidence="2" id="KW-1185">Reference proteome</keyword>
<protein>
    <submittedName>
        <fullName evidence="1">Uncharacterized protein</fullName>
    </submittedName>
</protein>
<dbReference type="Proteomes" id="UP001204445">
    <property type="component" value="Unassembled WGS sequence"/>
</dbReference>
<reference evidence="1" key="1">
    <citation type="submission" date="2022-08" db="EMBL/GenBank/DDBJ databases">
        <title>Genomic Encyclopedia of Type Strains, Phase III (KMG-III): the genomes of soil and plant-associated and newly described type strains.</title>
        <authorList>
            <person name="Whitman W."/>
        </authorList>
    </citation>
    <scope>NUCLEOTIDE SEQUENCE</scope>
    <source>
        <strain evidence="1">HMT 1</strain>
    </source>
</reference>
<organism evidence="1 2">
    <name type="scientific">Methylohalomonas lacus</name>
    <dbReference type="NCBI Taxonomy" id="398773"/>
    <lineage>
        <taxon>Bacteria</taxon>
        <taxon>Pseudomonadati</taxon>
        <taxon>Pseudomonadota</taxon>
        <taxon>Gammaproteobacteria</taxon>
        <taxon>Methylohalomonadales</taxon>
        <taxon>Methylohalomonadaceae</taxon>
        <taxon>Methylohalomonas</taxon>
    </lineage>
</organism>
<gene>
    <name evidence="1" type="ORF">J2T55_001986</name>
</gene>
<dbReference type="RefSeq" id="WP_259055941.1">
    <property type="nucleotide sequence ID" value="NZ_JANUCT010000014.1"/>
</dbReference>
<dbReference type="EMBL" id="JANUCT010000014">
    <property type="protein sequence ID" value="MCS3903954.1"/>
    <property type="molecule type" value="Genomic_DNA"/>
</dbReference>